<evidence type="ECO:0000256" key="1">
    <source>
        <dbReference type="ARBA" id="ARBA00004141"/>
    </source>
</evidence>
<evidence type="ECO:0000256" key="4">
    <source>
        <dbReference type="ARBA" id="ARBA00023136"/>
    </source>
</evidence>
<gene>
    <name evidence="7" type="ORF">CPLU01_05035</name>
</gene>
<comment type="subcellular location">
    <subcellularLocation>
        <location evidence="1">Membrane</location>
        <topology evidence="1">Multi-pass membrane protein</topology>
    </subcellularLocation>
</comment>
<reference evidence="7" key="1">
    <citation type="journal article" date="2020" name="Phytopathology">
        <title>Genome Sequence Resources of Colletotrichum truncatum, C. plurivorum, C. musicola, and C. sojae: Four Species Pathogenic to Soybean (Glycine max).</title>
        <authorList>
            <person name="Rogerio F."/>
            <person name="Boufleur T.R."/>
            <person name="Ciampi-Guillardi M."/>
            <person name="Sukno S.A."/>
            <person name="Thon M.R."/>
            <person name="Massola Junior N.S."/>
            <person name="Baroncelli R."/>
        </authorList>
    </citation>
    <scope>NUCLEOTIDE SEQUENCE</scope>
    <source>
        <strain evidence="7">LFN00145</strain>
    </source>
</reference>
<dbReference type="Proteomes" id="UP000654918">
    <property type="component" value="Unassembled WGS sequence"/>
</dbReference>
<organism evidence="7 8">
    <name type="scientific">Colletotrichum plurivorum</name>
    <dbReference type="NCBI Taxonomy" id="2175906"/>
    <lineage>
        <taxon>Eukaryota</taxon>
        <taxon>Fungi</taxon>
        <taxon>Dikarya</taxon>
        <taxon>Ascomycota</taxon>
        <taxon>Pezizomycotina</taxon>
        <taxon>Sordariomycetes</taxon>
        <taxon>Hypocreomycetidae</taxon>
        <taxon>Glomerellales</taxon>
        <taxon>Glomerellaceae</taxon>
        <taxon>Colletotrichum</taxon>
        <taxon>Colletotrichum orchidearum species complex</taxon>
    </lineage>
</organism>
<dbReference type="Gene3D" id="1.20.1250.20">
    <property type="entry name" value="MFS general substrate transporter like domains"/>
    <property type="match status" value="1"/>
</dbReference>
<feature type="region of interest" description="Disordered" evidence="5">
    <location>
        <begin position="232"/>
        <end position="254"/>
    </location>
</feature>
<name>A0A8H6KMF4_9PEZI</name>
<dbReference type="InterPro" id="IPR036259">
    <property type="entry name" value="MFS_trans_sf"/>
</dbReference>
<dbReference type="GO" id="GO:0016020">
    <property type="term" value="C:membrane"/>
    <property type="evidence" value="ECO:0007669"/>
    <property type="project" value="UniProtKB-SubCell"/>
</dbReference>
<protein>
    <submittedName>
        <fullName evidence="7">Major facilitator superfamily transporter</fullName>
    </submittedName>
</protein>
<sequence length="473" mass="50693">MSRETSPLLAHPPETEPETPVAPPPATAGVATTRHPKFLRAIIAIFSICFVAEIGTSLIGTADTRLFEMAVCRDYYREHDPSVIGEPPLSYVDEGLCKVNEIQTRLAYLRATRGLVMTLPGIFLTLPYGHLSDKIGRRVVFFLTLLGQTIGGGNRVLIACLNSVIVDVAPPSTFTTVFYAFGAGGLLIEAAVMPVGAWLLLQDLWLPLKAAVTFVILPVVMVAALPETHVPKKEPLRDEDSSGEGENESPSQPKYRLSLSAMIKQTASKYRKAIEGFRGPAKGARVCLVLLFMSSFTARETQIFPQYASKVLDWPIANAGYVISAKRFVSLLLYASLAVLSRLVGRRGEGASLRLNKRVVVLSFATMGVGALTLGLSRDVVTLIIASVFDSAGYGVSLSLHGILAAFADPASTGELFAGAALVELLAGLSGSFVFAGFFDLGLGLKIPRGIGLPYFVGAILYAFLTIYSAFML</sequence>
<evidence type="ECO:0000256" key="2">
    <source>
        <dbReference type="ARBA" id="ARBA00022692"/>
    </source>
</evidence>
<evidence type="ECO:0000256" key="3">
    <source>
        <dbReference type="ARBA" id="ARBA00022989"/>
    </source>
</evidence>
<evidence type="ECO:0000313" key="8">
    <source>
        <dbReference type="Proteomes" id="UP000654918"/>
    </source>
</evidence>
<dbReference type="PANTHER" id="PTHR23507:SF1">
    <property type="entry name" value="FI18259P1-RELATED"/>
    <property type="match status" value="1"/>
</dbReference>
<dbReference type="EMBL" id="WIGO01000050">
    <property type="protein sequence ID" value="KAF6834224.1"/>
    <property type="molecule type" value="Genomic_DNA"/>
</dbReference>
<feature type="transmembrane region" description="Helical" evidence="6">
    <location>
        <begin position="108"/>
        <end position="128"/>
    </location>
</feature>
<proteinExistence type="predicted"/>
<feature type="transmembrane region" description="Helical" evidence="6">
    <location>
        <begin position="208"/>
        <end position="226"/>
    </location>
</feature>
<accession>A0A8H6KMF4</accession>
<dbReference type="PANTHER" id="PTHR23507">
    <property type="entry name" value="ZGC:174356"/>
    <property type="match status" value="1"/>
</dbReference>
<dbReference type="SUPFAM" id="SSF103473">
    <property type="entry name" value="MFS general substrate transporter"/>
    <property type="match status" value="1"/>
</dbReference>
<feature type="transmembrane region" description="Helical" evidence="6">
    <location>
        <begin position="319"/>
        <end position="339"/>
    </location>
</feature>
<feature type="transmembrane region" description="Helical" evidence="6">
    <location>
        <begin position="177"/>
        <end position="201"/>
    </location>
</feature>
<comment type="caution">
    <text evidence="7">The sequence shown here is derived from an EMBL/GenBank/DDBJ whole genome shotgun (WGS) entry which is preliminary data.</text>
</comment>
<evidence type="ECO:0000256" key="5">
    <source>
        <dbReference type="SAM" id="MobiDB-lite"/>
    </source>
</evidence>
<feature type="region of interest" description="Disordered" evidence="5">
    <location>
        <begin position="1"/>
        <end position="29"/>
    </location>
</feature>
<keyword evidence="3 6" id="KW-1133">Transmembrane helix</keyword>
<feature type="transmembrane region" description="Helical" evidence="6">
    <location>
        <begin position="359"/>
        <end position="377"/>
    </location>
</feature>
<feature type="transmembrane region" description="Helical" evidence="6">
    <location>
        <begin position="451"/>
        <end position="471"/>
    </location>
</feature>
<evidence type="ECO:0000313" key="7">
    <source>
        <dbReference type="EMBL" id="KAF6834224.1"/>
    </source>
</evidence>
<keyword evidence="2 6" id="KW-0812">Transmembrane</keyword>
<keyword evidence="4 6" id="KW-0472">Membrane</keyword>
<feature type="transmembrane region" description="Helical" evidence="6">
    <location>
        <begin position="38"/>
        <end position="59"/>
    </location>
</feature>
<keyword evidence="8" id="KW-1185">Reference proteome</keyword>
<feature type="transmembrane region" description="Helical" evidence="6">
    <location>
        <begin position="416"/>
        <end position="439"/>
    </location>
</feature>
<dbReference type="GO" id="GO:0022857">
    <property type="term" value="F:transmembrane transporter activity"/>
    <property type="evidence" value="ECO:0007669"/>
    <property type="project" value="TreeGrafter"/>
</dbReference>
<feature type="transmembrane region" description="Helical" evidence="6">
    <location>
        <begin position="383"/>
        <end position="404"/>
    </location>
</feature>
<dbReference type="AlphaFoldDB" id="A0A8H6KMF4"/>
<feature type="transmembrane region" description="Helical" evidence="6">
    <location>
        <begin position="140"/>
        <end position="165"/>
    </location>
</feature>
<evidence type="ECO:0000256" key="6">
    <source>
        <dbReference type="SAM" id="Phobius"/>
    </source>
</evidence>